<gene>
    <name evidence="1" type="ORF">BJ994_000204</name>
</gene>
<sequence length="232" mass="25098">MLRVRPIIFTPNYSGFGKLFTALGLTLVEDADGWQVFEASSGRVAVHTADQPSTQLNFEVGSVSEFARRTAEAGTDAVVVYTNDGPAAQVTAPNGRVFLAYETLTGEQPAAKGLAVMPIWYTQDTAAAEKVFTDIGAKKRRSSDAGAWLDFTAKNGGMLALHAADDDGAELAFEFTGNVEVLQQRLRSEGVTATLIDENYGRSLRLPNPDGGEIWVNEWQEDLYGYKDHAAS</sequence>
<proteinExistence type="predicted"/>
<dbReference type="EMBL" id="JAATJL010000001">
    <property type="protein sequence ID" value="NJC21128.1"/>
    <property type="molecule type" value="Genomic_DNA"/>
</dbReference>
<dbReference type="RefSeq" id="WP_167990521.1">
    <property type="nucleotide sequence ID" value="NZ_JAATJL010000001.1"/>
</dbReference>
<dbReference type="InterPro" id="IPR029068">
    <property type="entry name" value="Glyas_Bleomycin-R_OHBP_Dase"/>
</dbReference>
<name>A0A846RDD9_9MICC</name>
<dbReference type="AlphaFoldDB" id="A0A846RDD9"/>
<protein>
    <recommendedName>
        <fullName evidence="3">VOC domain-containing protein</fullName>
    </recommendedName>
</protein>
<dbReference type="SUPFAM" id="SSF54593">
    <property type="entry name" value="Glyoxalase/Bleomycin resistance protein/Dihydroxybiphenyl dioxygenase"/>
    <property type="match status" value="1"/>
</dbReference>
<evidence type="ECO:0000313" key="2">
    <source>
        <dbReference type="Proteomes" id="UP000547458"/>
    </source>
</evidence>
<comment type="caution">
    <text evidence="1">The sequence shown here is derived from an EMBL/GenBank/DDBJ whole genome shotgun (WGS) entry which is preliminary data.</text>
</comment>
<reference evidence="1 2" key="1">
    <citation type="submission" date="2020-03" db="EMBL/GenBank/DDBJ databases">
        <title>Sequencing the genomes of 1000 actinobacteria strains.</title>
        <authorList>
            <person name="Klenk H.-P."/>
        </authorList>
    </citation>
    <scope>NUCLEOTIDE SEQUENCE [LARGE SCALE GENOMIC DNA]</scope>
    <source>
        <strain evidence="1 2">DSM 16403</strain>
    </source>
</reference>
<evidence type="ECO:0008006" key="3">
    <source>
        <dbReference type="Google" id="ProtNLM"/>
    </source>
</evidence>
<dbReference type="Proteomes" id="UP000547458">
    <property type="component" value="Unassembled WGS sequence"/>
</dbReference>
<keyword evidence="2" id="KW-1185">Reference proteome</keyword>
<evidence type="ECO:0000313" key="1">
    <source>
        <dbReference type="EMBL" id="NJC21128.1"/>
    </source>
</evidence>
<accession>A0A846RDD9</accession>
<dbReference type="Gene3D" id="3.10.180.10">
    <property type="entry name" value="2,3-Dihydroxybiphenyl 1,2-Dioxygenase, domain 1"/>
    <property type="match status" value="1"/>
</dbReference>
<organism evidence="1 2">
    <name type="scientific">Arthrobacter pigmenti</name>
    <dbReference type="NCBI Taxonomy" id="271432"/>
    <lineage>
        <taxon>Bacteria</taxon>
        <taxon>Bacillati</taxon>
        <taxon>Actinomycetota</taxon>
        <taxon>Actinomycetes</taxon>
        <taxon>Micrococcales</taxon>
        <taxon>Micrococcaceae</taxon>
        <taxon>Arthrobacter</taxon>
    </lineage>
</organism>